<accession>A0A5B7HW82</accession>
<comment type="caution">
    <text evidence="1">The sequence shown here is derived from an EMBL/GenBank/DDBJ whole genome shotgun (WGS) entry which is preliminary data.</text>
</comment>
<sequence>MWEGVLTTFRRRVQRVTRPDAQKTIYVITGPPTFPIGSLWPNIAERQQAIITTVTPSHTQSGVTASMLHATRILME</sequence>
<dbReference type="Proteomes" id="UP000324222">
    <property type="component" value="Unassembled WGS sequence"/>
</dbReference>
<evidence type="ECO:0000313" key="2">
    <source>
        <dbReference type="Proteomes" id="UP000324222"/>
    </source>
</evidence>
<name>A0A5B7HW82_PORTR</name>
<organism evidence="1 2">
    <name type="scientific">Portunus trituberculatus</name>
    <name type="common">Swimming crab</name>
    <name type="synonym">Neptunus trituberculatus</name>
    <dbReference type="NCBI Taxonomy" id="210409"/>
    <lineage>
        <taxon>Eukaryota</taxon>
        <taxon>Metazoa</taxon>
        <taxon>Ecdysozoa</taxon>
        <taxon>Arthropoda</taxon>
        <taxon>Crustacea</taxon>
        <taxon>Multicrustacea</taxon>
        <taxon>Malacostraca</taxon>
        <taxon>Eumalacostraca</taxon>
        <taxon>Eucarida</taxon>
        <taxon>Decapoda</taxon>
        <taxon>Pleocyemata</taxon>
        <taxon>Brachyura</taxon>
        <taxon>Eubrachyura</taxon>
        <taxon>Portunoidea</taxon>
        <taxon>Portunidae</taxon>
        <taxon>Portuninae</taxon>
        <taxon>Portunus</taxon>
    </lineage>
</organism>
<gene>
    <name evidence="1" type="ORF">E2C01_068340</name>
</gene>
<dbReference type="EMBL" id="VSRR010038015">
    <property type="protein sequence ID" value="MPC73996.1"/>
    <property type="molecule type" value="Genomic_DNA"/>
</dbReference>
<proteinExistence type="predicted"/>
<protein>
    <submittedName>
        <fullName evidence="1">Uncharacterized protein</fullName>
    </submittedName>
</protein>
<reference evidence="1 2" key="1">
    <citation type="submission" date="2019-05" db="EMBL/GenBank/DDBJ databases">
        <title>Another draft genome of Portunus trituberculatus and its Hox gene families provides insights of decapod evolution.</title>
        <authorList>
            <person name="Jeong J.-H."/>
            <person name="Song I."/>
            <person name="Kim S."/>
            <person name="Choi T."/>
            <person name="Kim D."/>
            <person name="Ryu S."/>
            <person name="Kim W."/>
        </authorList>
    </citation>
    <scope>NUCLEOTIDE SEQUENCE [LARGE SCALE GENOMIC DNA]</scope>
    <source>
        <tissue evidence="1">Muscle</tissue>
    </source>
</reference>
<dbReference type="AlphaFoldDB" id="A0A5B7HW82"/>
<evidence type="ECO:0000313" key="1">
    <source>
        <dbReference type="EMBL" id="MPC73996.1"/>
    </source>
</evidence>
<keyword evidence="2" id="KW-1185">Reference proteome</keyword>